<dbReference type="EMBL" id="BFAA01019305">
    <property type="protein sequence ID" value="GCB82148.1"/>
    <property type="molecule type" value="Genomic_DNA"/>
</dbReference>
<dbReference type="PANTHER" id="PTHR13076:SF5">
    <property type="entry name" value="COILED-COIL AND C2 DOMAIN-CONTAINING PROTEIN 1B"/>
    <property type="match status" value="1"/>
</dbReference>
<dbReference type="STRING" id="75743.A0A401Q9U2"/>
<dbReference type="GO" id="GO:0001227">
    <property type="term" value="F:DNA-binding transcription repressor activity, RNA polymerase II-specific"/>
    <property type="evidence" value="ECO:0007669"/>
    <property type="project" value="InterPro"/>
</dbReference>
<dbReference type="OMA" id="VGRISWQ"/>
<name>A0A401Q9U2_SCYTO</name>
<dbReference type="AlphaFoldDB" id="A0A401Q9U2"/>
<gene>
    <name evidence="1" type="ORF">scyTo_0021539</name>
</gene>
<dbReference type="OrthoDB" id="19996at2759"/>
<dbReference type="Proteomes" id="UP000288216">
    <property type="component" value="Unassembled WGS sequence"/>
</dbReference>
<organism evidence="1 2">
    <name type="scientific">Scyliorhinus torazame</name>
    <name type="common">Cloudy catshark</name>
    <name type="synonym">Catulus torazame</name>
    <dbReference type="NCBI Taxonomy" id="75743"/>
    <lineage>
        <taxon>Eukaryota</taxon>
        <taxon>Metazoa</taxon>
        <taxon>Chordata</taxon>
        <taxon>Craniata</taxon>
        <taxon>Vertebrata</taxon>
        <taxon>Chondrichthyes</taxon>
        <taxon>Elasmobranchii</taxon>
        <taxon>Galeomorphii</taxon>
        <taxon>Galeoidea</taxon>
        <taxon>Carcharhiniformes</taxon>
        <taxon>Scyliorhinidae</taxon>
        <taxon>Scyliorhinus</taxon>
    </lineage>
</organism>
<protein>
    <recommendedName>
        <fullName evidence="3">C2 domain-containing protein</fullName>
    </recommendedName>
</protein>
<evidence type="ECO:0000313" key="1">
    <source>
        <dbReference type="EMBL" id="GCB82148.1"/>
    </source>
</evidence>
<evidence type="ECO:0008006" key="3">
    <source>
        <dbReference type="Google" id="ProtNLM"/>
    </source>
</evidence>
<evidence type="ECO:0000313" key="2">
    <source>
        <dbReference type="Proteomes" id="UP000288216"/>
    </source>
</evidence>
<accession>A0A401Q9U2</accession>
<sequence length="97" mass="10949">MSGVSVRVYFSLSYEDITNVSCGFLRSDKPVGTAQLKLDKLETECEVREIVEIFEGRKSTGGRLELKVQIREPLNGQDLQINTEKWLVLDSATRAQD</sequence>
<comment type="caution">
    <text evidence="1">The sequence shown here is derived from an EMBL/GenBank/DDBJ whole genome shotgun (WGS) entry which is preliminary data.</text>
</comment>
<dbReference type="InterPro" id="IPR039725">
    <property type="entry name" value="CC2D1A/B"/>
</dbReference>
<reference evidence="1 2" key="1">
    <citation type="journal article" date="2018" name="Nat. Ecol. Evol.">
        <title>Shark genomes provide insights into elasmobranch evolution and the origin of vertebrates.</title>
        <authorList>
            <person name="Hara Y"/>
            <person name="Yamaguchi K"/>
            <person name="Onimaru K"/>
            <person name="Kadota M"/>
            <person name="Koyanagi M"/>
            <person name="Keeley SD"/>
            <person name="Tatsumi K"/>
            <person name="Tanaka K"/>
            <person name="Motone F"/>
            <person name="Kageyama Y"/>
            <person name="Nozu R"/>
            <person name="Adachi N"/>
            <person name="Nishimura O"/>
            <person name="Nakagawa R"/>
            <person name="Tanegashima C"/>
            <person name="Kiyatake I"/>
            <person name="Matsumoto R"/>
            <person name="Murakumo K"/>
            <person name="Nishida K"/>
            <person name="Terakita A"/>
            <person name="Kuratani S"/>
            <person name="Sato K"/>
            <person name="Hyodo S Kuraku.S."/>
        </authorList>
    </citation>
    <scope>NUCLEOTIDE SEQUENCE [LARGE SCALE GENOMIC DNA]</scope>
</reference>
<proteinExistence type="predicted"/>
<dbReference type="PANTHER" id="PTHR13076">
    <property type="entry name" value="COILED-COIL AND C2 DOMAIN-CONTAINING PROTEIN 1-LIKE"/>
    <property type="match status" value="1"/>
</dbReference>
<keyword evidence="2" id="KW-1185">Reference proteome</keyword>